<gene>
    <name evidence="1" type="ORF">C0Q70_13159</name>
</gene>
<dbReference type="AlphaFoldDB" id="A0A2T7NWF3"/>
<evidence type="ECO:0000313" key="1">
    <source>
        <dbReference type="EMBL" id="PVD25503.1"/>
    </source>
</evidence>
<keyword evidence="2" id="KW-1185">Reference proteome</keyword>
<protein>
    <submittedName>
        <fullName evidence="1">Uncharacterized protein</fullName>
    </submittedName>
</protein>
<proteinExistence type="predicted"/>
<organism evidence="1 2">
    <name type="scientific">Pomacea canaliculata</name>
    <name type="common">Golden apple snail</name>
    <dbReference type="NCBI Taxonomy" id="400727"/>
    <lineage>
        <taxon>Eukaryota</taxon>
        <taxon>Metazoa</taxon>
        <taxon>Spiralia</taxon>
        <taxon>Lophotrochozoa</taxon>
        <taxon>Mollusca</taxon>
        <taxon>Gastropoda</taxon>
        <taxon>Caenogastropoda</taxon>
        <taxon>Architaenioglossa</taxon>
        <taxon>Ampullarioidea</taxon>
        <taxon>Ampullariidae</taxon>
        <taxon>Pomacea</taxon>
    </lineage>
</organism>
<sequence length="89" mass="8921">MLSFLYRRSSVVEILWSLLSAPLDVLKFDAEPVSPAGGASGALVSEVVLSGTAPPCSGEAMGSVAVVSFIGLSEIGPAVVVPSTPVSSC</sequence>
<comment type="caution">
    <text evidence="1">The sequence shown here is derived from an EMBL/GenBank/DDBJ whole genome shotgun (WGS) entry which is preliminary data.</text>
</comment>
<dbReference type="Proteomes" id="UP000245119">
    <property type="component" value="Linkage Group LG8"/>
</dbReference>
<dbReference type="EMBL" id="PZQS01000008">
    <property type="protein sequence ID" value="PVD25503.1"/>
    <property type="molecule type" value="Genomic_DNA"/>
</dbReference>
<evidence type="ECO:0000313" key="2">
    <source>
        <dbReference type="Proteomes" id="UP000245119"/>
    </source>
</evidence>
<reference evidence="1 2" key="1">
    <citation type="submission" date="2018-04" db="EMBL/GenBank/DDBJ databases">
        <title>The genome of golden apple snail Pomacea canaliculata provides insight into stress tolerance and invasive adaptation.</title>
        <authorList>
            <person name="Liu C."/>
            <person name="Liu B."/>
            <person name="Ren Y."/>
            <person name="Zhang Y."/>
            <person name="Wang H."/>
            <person name="Li S."/>
            <person name="Jiang F."/>
            <person name="Yin L."/>
            <person name="Zhang G."/>
            <person name="Qian W."/>
            <person name="Fan W."/>
        </authorList>
    </citation>
    <scope>NUCLEOTIDE SEQUENCE [LARGE SCALE GENOMIC DNA]</scope>
    <source>
        <strain evidence="1">SZHN2017</strain>
        <tissue evidence="1">Muscle</tissue>
    </source>
</reference>
<accession>A0A2T7NWF3</accession>
<name>A0A2T7NWF3_POMCA</name>